<dbReference type="GO" id="GO:0016705">
    <property type="term" value="F:oxidoreductase activity, acting on paired donors, with incorporation or reduction of molecular oxygen"/>
    <property type="evidence" value="ECO:0007669"/>
    <property type="project" value="InterPro"/>
</dbReference>
<keyword evidence="3 8" id="KW-0349">Heme</keyword>
<comment type="cofactor">
    <cofactor evidence="1 8">
        <name>heme</name>
        <dbReference type="ChEBI" id="CHEBI:30413"/>
    </cofactor>
</comment>
<gene>
    <name evidence="10" type="ORF">E0L32_011828</name>
</gene>
<reference evidence="10 11" key="1">
    <citation type="submission" date="2019-06" db="EMBL/GenBank/DDBJ databases">
        <title>Draft genome sequence of the filamentous fungus Phialemoniopsis curvata isolated from diesel fuel.</title>
        <authorList>
            <person name="Varaljay V.A."/>
            <person name="Lyon W.J."/>
            <person name="Crouch A.L."/>
            <person name="Drake C.E."/>
            <person name="Hollomon J.M."/>
            <person name="Nadeau L.J."/>
            <person name="Nunn H.S."/>
            <person name="Stevenson B.S."/>
            <person name="Bojanowski C.L."/>
            <person name="Crookes-Goodson W.J."/>
        </authorList>
    </citation>
    <scope>NUCLEOTIDE SEQUENCE [LARGE SCALE GENOMIC DNA]</scope>
    <source>
        <strain evidence="10 11">D216</strain>
    </source>
</reference>
<evidence type="ECO:0000256" key="4">
    <source>
        <dbReference type="ARBA" id="ARBA00022723"/>
    </source>
</evidence>
<evidence type="ECO:0000256" key="9">
    <source>
        <dbReference type="RuleBase" id="RU000461"/>
    </source>
</evidence>
<evidence type="ECO:0000256" key="5">
    <source>
        <dbReference type="ARBA" id="ARBA00023002"/>
    </source>
</evidence>
<dbReference type="Pfam" id="PF00067">
    <property type="entry name" value="p450"/>
    <property type="match status" value="1"/>
</dbReference>
<dbReference type="OrthoDB" id="1844152at2759"/>
<dbReference type="PRINTS" id="PR00465">
    <property type="entry name" value="EP450IV"/>
</dbReference>
<comment type="similarity">
    <text evidence="2 9">Belongs to the cytochrome P450 family.</text>
</comment>
<dbReference type="InterPro" id="IPR002403">
    <property type="entry name" value="Cyt_P450_E_grp-IV"/>
</dbReference>
<evidence type="ECO:0000256" key="6">
    <source>
        <dbReference type="ARBA" id="ARBA00023004"/>
    </source>
</evidence>
<keyword evidence="4 8" id="KW-0479">Metal-binding</keyword>
<protein>
    <recommendedName>
        <fullName evidence="12">Cytochrome P450 monooxygenase</fullName>
    </recommendedName>
</protein>
<dbReference type="AlphaFoldDB" id="A0A507BH38"/>
<dbReference type="InterPro" id="IPR001128">
    <property type="entry name" value="Cyt_P450"/>
</dbReference>
<dbReference type="CDD" id="cd11041">
    <property type="entry name" value="CYP503A1-like"/>
    <property type="match status" value="1"/>
</dbReference>
<proteinExistence type="inferred from homology"/>
<dbReference type="EMBL" id="SKBQ01000120">
    <property type="protein sequence ID" value="TPX18104.1"/>
    <property type="molecule type" value="Genomic_DNA"/>
</dbReference>
<dbReference type="InterPro" id="IPR036396">
    <property type="entry name" value="Cyt_P450_sf"/>
</dbReference>
<keyword evidence="11" id="KW-1185">Reference proteome</keyword>
<evidence type="ECO:0000313" key="10">
    <source>
        <dbReference type="EMBL" id="TPX18104.1"/>
    </source>
</evidence>
<evidence type="ECO:0000256" key="1">
    <source>
        <dbReference type="ARBA" id="ARBA00001971"/>
    </source>
</evidence>
<dbReference type="InterPro" id="IPR017972">
    <property type="entry name" value="Cyt_P450_CS"/>
</dbReference>
<evidence type="ECO:0008006" key="12">
    <source>
        <dbReference type="Google" id="ProtNLM"/>
    </source>
</evidence>
<evidence type="ECO:0000256" key="8">
    <source>
        <dbReference type="PIRSR" id="PIRSR602403-1"/>
    </source>
</evidence>
<dbReference type="InParanoid" id="A0A507BH38"/>
<dbReference type="SUPFAM" id="SSF48264">
    <property type="entry name" value="Cytochrome P450"/>
    <property type="match status" value="1"/>
</dbReference>
<evidence type="ECO:0000256" key="7">
    <source>
        <dbReference type="ARBA" id="ARBA00023033"/>
    </source>
</evidence>
<organism evidence="10 11">
    <name type="scientific">Thyridium curvatum</name>
    <dbReference type="NCBI Taxonomy" id="1093900"/>
    <lineage>
        <taxon>Eukaryota</taxon>
        <taxon>Fungi</taxon>
        <taxon>Dikarya</taxon>
        <taxon>Ascomycota</taxon>
        <taxon>Pezizomycotina</taxon>
        <taxon>Sordariomycetes</taxon>
        <taxon>Sordariomycetidae</taxon>
        <taxon>Thyridiales</taxon>
        <taxon>Thyridiaceae</taxon>
        <taxon>Thyridium</taxon>
    </lineage>
</organism>
<dbReference type="STRING" id="1093900.A0A507BH38"/>
<evidence type="ECO:0000256" key="3">
    <source>
        <dbReference type="ARBA" id="ARBA00022617"/>
    </source>
</evidence>
<keyword evidence="7 9" id="KW-0503">Monooxygenase</keyword>
<keyword evidence="6 8" id="KW-0408">Iron</keyword>
<dbReference type="PANTHER" id="PTHR46206">
    <property type="entry name" value="CYTOCHROME P450"/>
    <property type="match status" value="1"/>
</dbReference>
<name>A0A507BH38_9PEZI</name>
<dbReference type="GeneID" id="41979275"/>
<dbReference type="GO" id="GO:0004497">
    <property type="term" value="F:monooxygenase activity"/>
    <property type="evidence" value="ECO:0007669"/>
    <property type="project" value="UniProtKB-KW"/>
</dbReference>
<dbReference type="RefSeq" id="XP_030999815.1">
    <property type="nucleotide sequence ID" value="XM_031134600.1"/>
</dbReference>
<dbReference type="PROSITE" id="PS00086">
    <property type="entry name" value="CYTOCHROME_P450"/>
    <property type="match status" value="1"/>
</dbReference>
<dbReference type="GO" id="GO:0020037">
    <property type="term" value="F:heme binding"/>
    <property type="evidence" value="ECO:0007669"/>
    <property type="project" value="InterPro"/>
</dbReference>
<feature type="binding site" description="axial binding residue" evidence="8">
    <location>
        <position position="449"/>
    </location>
    <ligand>
        <name>heme</name>
        <dbReference type="ChEBI" id="CHEBI:30413"/>
    </ligand>
    <ligandPart>
        <name>Fe</name>
        <dbReference type="ChEBI" id="CHEBI:18248"/>
    </ligandPart>
</feature>
<dbReference type="GO" id="GO:0005506">
    <property type="term" value="F:iron ion binding"/>
    <property type="evidence" value="ECO:0007669"/>
    <property type="project" value="InterPro"/>
</dbReference>
<dbReference type="Proteomes" id="UP000319257">
    <property type="component" value="Unassembled WGS sequence"/>
</dbReference>
<dbReference type="PANTHER" id="PTHR46206:SF2">
    <property type="entry name" value="CYTOCHROME P450 MONOOXYGENASE AUSG-RELATED"/>
    <property type="match status" value="1"/>
</dbReference>
<evidence type="ECO:0000256" key="2">
    <source>
        <dbReference type="ARBA" id="ARBA00010617"/>
    </source>
</evidence>
<keyword evidence="5 9" id="KW-0560">Oxidoreductase</keyword>
<dbReference type="Gene3D" id="1.10.630.10">
    <property type="entry name" value="Cytochrome P450"/>
    <property type="match status" value="1"/>
</dbReference>
<accession>A0A507BH38</accession>
<evidence type="ECO:0000313" key="11">
    <source>
        <dbReference type="Proteomes" id="UP000319257"/>
    </source>
</evidence>
<sequence length="516" mass="57556">MANSSVLLPERLLPAIPAMPSYLASRLVWLLLVSSSFAWVYSKTRQKSANFPVINPPKGWLSLFTQDNIKYYLDNGWEVQRRGAAEYGGQPYNVITTDGVVTVLPPSLAQEIRNEPNLSFLAVAATNLQSHLKGFDVYAVDTIQGELMLKVTRNKLPKFLAQMCKPIAEEASIAVKLSLGQSSARMSSRVFLGPELCRDKAWLNVTKSFALDSFQASDKLRRYPTWFRSFAATWLVPQAKLVRQQAIDAEKLVRAVIEKRRQQREQNGGTEKGEENSVDWFEDEAGGRVYDAGKTQLLLSAVAIQTTTDLLTEVMLRLAQRPDFVQELRDEVASVLQAAGAWSKPALFNMKLLDSAIKEAQRMRPVLFGAMPRIALADVVIPCTGVTIPKGSRLAVSSLLHHDPSVYENPLEYDIHRFADLRDDDSNSHSHLVSTGPASLGFGHGNHACPGRFFAANELKIALSFLLVNYDWKIDTENVDISPENIGFTANVNQTARVRFRRRAPEAIEIDLDNIR</sequence>
<comment type="caution">
    <text evidence="10">The sequence shown here is derived from an EMBL/GenBank/DDBJ whole genome shotgun (WGS) entry which is preliminary data.</text>
</comment>